<dbReference type="KEGG" id="orp:MOP44_11185"/>
<feature type="domain" description="Cytochrome c" evidence="8">
    <location>
        <begin position="23"/>
        <end position="103"/>
    </location>
</feature>
<dbReference type="InterPro" id="IPR008168">
    <property type="entry name" value="Cyt_C_IC"/>
</dbReference>
<organism evidence="9 10">
    <name type="scientific">Occallatibacter riparius</name>
    <dbReference type="NCBI Taxonomy" id="1002689"/>
    <lineage>
        <taxon>Bacteria</taxon>
        <taxon>Pseudomonadati</taxon>
        <taxon>Acidobacteriota</taxon>
        <taxon>Terriglobia</taxon>
        <taxon>Terriglobales</taxon>
        <taxon>Acidobacteriaceae</taxon>
        <taxon>Occallatibacter</taxon>
    </lineage>
</organism>
<evidence type="ECO:0000313" key="9">
    <source>
        <dbReference type="EMBL" id="UWZ86484.1"/>
    </source>
</evidence>
<evidence type="ECO:0000256" key="7">
    <source>
        <dbReference type="SAM" id="SignalP"/>
    </source>
</evidence>
<sequence length="103" mass="11010">MKNMIRKQVVLAMVLAAAGTVSFAQSGGDAIYKANCQSCHGSTGTPNAGMAKMMDIKPAKEYTASEKDEIDAVKNGKGKMKAFAGKLTDDQIKASVEYFRTLK</sequence>
<evidence type="ECO:0000259" key="8">
    <source>
        <dbReference type="PROSITE" id="PS51007"/>
    </source>
</evidence>
<dbReference type="Pfam" id="PF13442">
    <property type="entry name" value="Cytochrome_CBB3"/>
    <property type="match status" value="1"/>
</dbReference>
<keyword evidence="10" id="KW-1185">Reference proteome</keyword>
<feature type="signal peptide" evidence="7">
    <location>
        <begin position="1"/>
        <end position="26"/>
    </location>
</feature>
<evidence type="ECO:0000256" key="4">
    <source>
        <dbReference type="ARBA" id="ARBA00022982"/>
    </source>
</evidence>
<dbReference type="InterPro" id="IPR009056">
    <property type="entry name" value="Cyt_c-like_dom"/>
</dbReference>
<evidence type="ECO:0000313" key="10">
    <source>
        <dbReference type="Proteomes" id="UP001059380"/>
    </source>
</evidence>
<dbReference type="PRINTS" id="PR00605">
    <property type="entry name" value="CYTCHROMECIC"/>
</dbReference>
<dbReference type="RefSeq" id="WP_260796123.1">
    <property type="nucleotide sequence ID" value="NZ_CP093313.1"/>
</dbReference>
<dbReference type="InterPro" id="IPR036909">
    <property type="entry name" value="Cyt_c-like_dom_sf"/>
</dbReference>
<dbReference type="GO" id="GO:0020037">
    <property type="term" value="F:heme binding"/>
    <property type="evidence" value="ECO:0007669"/>
    <property type="project" value="InterPro"/>
</dbReference>
<dbReference type="Gene3D" id="1.10.760.10">
    <property type="entry name" value="Cytochrome c-like domain"/>
    <property type="match status" value="1"/>
</dbReference>
<keyword evidence="5 6" id="KW-0408">Iron</keyword>
<dbReference type="EMBL" id="CP093313">
    <property type="protein sequence ID" value="UWZ86484.1"/>
    <property type="molecule type" value="Genomic_DNA"/>
</dbReference>
<keyword evidence="1" id="KW-0813">Transport</keyword>
<keyword evidence="3 6" id="KW-0479">Metal-binding</keyword>
<dbReference type="GO" id="GO:0005506">
    <property type="term" value="F:iron ion binding"/>
    <property type="evidence" value="ECO:0007669"/>
    <property type="project" value="InterPro"/>
</dbReference>
<name>A0A9J7BUC7_9BACT</name>
<evidence type="ECO:0000256" key="6">
    <source>
        <dbReference type="PROSITE-ProRule" id="PRU00433"/>
    </source>
</evidence>
<dbReference type="Proteomes" id="UP001059380">
    <property type="component" value="Chromosome"/>
</dbReference>
<evidence type="ECO:0000256" key="3">
    <source>
        <dbReference type="ARBA" id="ARBA00022723"/>
    </source>
</evidence>
<feature type="chain" id="PRO_5039913143" evidence="7">
    <location>
        <begin position="27"/>
        <end position="103"/>
    </location>
</feature>
<accession>A0A9J7BUC7</accession>
<keyword evidence="2 6" id="KW-0349">Heme</keyword>
<keyword evidence="7" id="KW-0732">Signal</keyword>
<proteinExistence type="predicted"/>
<keyword evidence="4" id="KW-0249">Electron transport</keyword>
<evidence type="ECO:0000256" key="5">
    <source>
        <dbReference type="ARBA" id="ARBA00023004"/>
    </source>
</evidence>
<evidence type="ECO:0000256" key="1">
    <source>
        <dbReference type="ARBA" id="ARBA00022448"/>
    </source>
</evidence>
<evidence type="ECO:0000256" key="2">
    <source>
        <dbReference type="ARBA" id="ARBA00022617"/>
    </source>
</evidence>
<dbReference type="PROSITE" id="PS51007">
    <property type="entry name" value="CYTC"/>
    <property type="match status" value="1"/>
</dbReference>
<reference evidence="9" key="1">
    <citation type="submission" date="2021-04" db="EMBL/GenBank/DDBJ databases">
        <title>Phylogenetic analysis of Acidobacteriaceae.</title>
        <authorList>
            <person name="Qiu L."/>
            <person name="Zhang Q."/>
        </authorList>
    </citation>
    <scope>NUCLEOTIDE SEQUENCE</scope>
    <source>
        <strain evidence="9">DSM 25168</strain>
    </source>
</reference>
<dbReference type="GO" id="GO:0009055">
    <property type="term" value="F:electron transfer activity"/>
    <property type="evidence" value="ECO:0007669"/>
    <property type="project" value="InterPro"/>
</dbReference>
<gene>
    <name evidence="9" type="ORF">MOP44_11185</name>
</gene>
<dbReference type="AlphaFoldDB" id="A0A9J7BUC7"/>
<protein>
    <submittedName>
        <fullName evidence="9">Cytochrome c</fullName>
    </submittedName>
</protein>
<dbReference type="SUPFAM" id="SSF46626">
    <property type="entry name" value="Cytochrome c"/>
    <property type="match status" value="1"/>
</dbReference>